<dbReference type="Gene3D" id="3.90.810.10">
    <property type="entry name" value="CRIB domain"/>
    <property type="match status" value="1"/>
</dbReference>
<reference evidence="12" key="1">
    <citation type="submission" date="2013-04" db="EMBL/GenBank/DDBJ databases">
        <authorList>
            <person name="Qu J."/>
            <person name="Murali S.C."/>
            <person name="Bandaranaike D."/>
            <person name="Bellair M."/>
            <person name="Blankenburg K."/>
            <person name="Chao H."/>
            <person name="Dinh H."/>
            <person name="Doddapaneni H."/>
            <person name="Downs B."/>
            <person name="Dugan-Rocha S."/>
            <person name="Elkadiri S."/>
            <person name="Gnanaolivu R.D."/>
            <person name="Hernandez B."/>
            <person name="Javaid M."/>
            <person name="Jayaseelan J.C."/>
            <person name="Lee S."/>
            <person name="Li M."/>
            <person name="Ming W."/>
            <person name="Munidasa M."/>
            <person name="Muniz J."/>
            <person name="Nguyen L."/>
            <person name="Ongeri F."/>
            <person name="Osuji N."/>
            <person name="Pu L.-L."/>
            <person name="Puazo M."/>
            <person name="Qu C."/>
            <person name="Quiroz J."/>
            <person name="Raj R."/>
            <person name="Weissenberger G."/>
            <person name="Xin Y."/>
            <person name="Zou X."/>
            <person name="Han Y."/>
            <person name="Richards S."/>
            <person name="Worley K."/>
            <person name="Muzny D."/>
            <person name="Gibbs R."/>
        </authorList>
    </citation>
    <scope>NUCLEOTIDE SEQUENCE</scope>
    <source>
        <strain evidence="12">Sampled in the wild</strain>
    </source>
</reference>
<dbReference type="PANTHER" id="PTHR13502">
    <property type="entry name" value="CDC42 SMALL EFFECTOR PROTEIN HOMOLOG"/>
    <property type="match status" value="1"/>
</dbReference>
<evidence type="ECO:0000313" key="12">
    <source>
        <dbReference type="EMBL" id="KAG8229025.1"/>
    </source>
</evidence>
<accession>A0A8K0NYE5</accession>
<evidence type="ECO:0000256" key="2">
    <source>
        <dbReference type="ARBA" id="ARBA00004245"/>
    </source>
</evidence>
<evidence type="ECO:0000256" key="5">
    <source>
        <dbReference type="ARBA" id="ARBA00022490"/>
    </source>
</evidence>
<evidence type="ECO:0000256" key="9">
    <source>
        <dbReference type="ARBA" id="ARBA00023212"/>
    </source>
</evidence>
<name>A0A8K0NYE5_LADFU</name>
<evidence type="ECO:0000313" key="13">
    <source>
        <dbReference type="Proteomes" id="UP000792457"/>
    </source>
</evidence>
<dbReference type="GO" id="GO:0005886">
    <property type="term" value="C:plasma membrane"/>
    <property type="evidence" value="ECO:0007669"/>
    <property type="project" value="UniProtKB-SubCell"/>
</dbReference>
<comment type="subcellular location">
    <subcellularLocation>
        <location evidence="1">Cell membrane</location>
        <topology evidence="1">Lipid-anchor</topology>
    </subcellularLocation>
    <subcellularLocation>
        <location evidence="2">Cytoplasm</location>
        <location evidence="2">Cytoskeleton</location>
    </subcellularLocation>
</comment>
<comment type="similarity">
    <text evidence="3">Belongs to the CDC42SE/SPEC family.</text>
</comment>
<dbReference type="FunFam" id="3.90.810.10:FF:000004">
    <property type="entry name" value="CDC42 small effector protein 2"/>
    <property type="match status" value="1"/>
</dbReference>
<evidence type="ECO:0000256" key="8">
    <source>
        <dbReference type="ARBA" id="ARBA00023139"/>
    </source>
</evidence>
<keyword evidence="5" id="KW-0963">Cytoplasm</keyword>
<dbReference type="OrthoDB" id="5559822at2759"/>
<evidence type="ECO:0000256" key="10">
    <source>
        <dbReference type="ARBA" id="ARBA00023288"/>
    </source>
</evidence>
<proteinExistence type="inferred from homology"/>
<dbReference type="CDD" id="cd00132">
    <property type="entry name" value="CRIB"/>
    <property type="match status" value="1"/>
</dbReference>
<dbReference type="InterPro" id="IPR000095">
    <property type="entry name" value="CRIB_dom"/>
</dbReference>
<organism evidence="12 13">
    <name type="scientific">Ladona fulva</name>
    <name type="common">Scarce chaser dragonfly</name>
    <name type="synonym">Libellula fulva</name>
    <dbReference type="NCBI Taxonomy" id="123851"/>
    <lineage>
        <taxon>Eukaryota</taxon>
        <taxon>Metazoa</taxon>
        <taxon>Ecdysozoa</taxon>
        <taxon>Arthropoda</taxon>
        <taxon>Hexapoda</taxon>
        <taxon>Insecta</taxon>
        <taxon>Pterygota</taxon>
        <taxon>Palaeoptera</taxon>
        <taxon>Odonata</taxon>
        <taxon>Epiprocta</taxon>
        <taxon>Anisoptera</taxon>
        <taxon>Libelluloidea</taxon>
        <taxon>Libellulidae</taxon>
        <taxon>Ladona</taxon>
    </lineage>
</organism>
<evidence type="ECO:0000256" key="6">
    <source>
        <dbReference type="ARBA" id="ARBA00022960"/>
    </source>
</evidence>
<keyword evidence="13" id="KW-1185">Reference proteome</keyword>
<evidence type="ECO:0000256" key="1">
    <source>
        <dbReference type="ARBA" id="ARBA00004193"/>
    </source>
</evidence>
<protein>
    <recommendedName>
        <fullName evidence="11">CRIB domain-containing protein</fullName>
    </recommendedName>
</protein>
<evidence type="ECO:0000256" key="7">
    <source>
        <dbReference type="ARBA" id="ARBA00023136"/>
    </source>
</evidence>
<feature type="domain" description="CRIB" evidence="11">
    <location>
        <begin position="63"/>
        <end position="76"/>
    </location>
</feature>
<evidence type="ECO:0000256" key="4">
    <source>
        <dbReference type="ARBA" id="ARBA00022475"/>
    </source>
</evidence>
<comment type="caution">
    <text evidence="12">The sequence shown here is derived from an EMBL/GenBank/DDBJ whole genome shotgun (WGS) entry which is preliminary data.</text>
</comment>
<evidence type="ECO:0000259" key="11">
    <source>
        <dbReference type="PROSITE" id="PS50108"/>
    </source>
</evidence>
<dbReference type="InterPro" id="IPR036936">
    <property type="entry name" value="CRIB_dom_sf"/>
</dbReference>
<dbReference type="PANTHER" id="PTHR13502:SF6">
    <property type="entry name" value="CDC42 SMALL EFFECTOR PROTEIN HOMOLOG"/>
    <property type="match status" value="1"/>
</dbReference>
<dbReference type="PROSITE" id="PS50108">
    <property type="entry name" value="CRIB"/>
    <property type="match status" value="1"/>
</dbReference>
<keyword evidence="9" id="KW-0206">Cytoskeleton</keyword>
<keyword evidence="4" id="KW-1003">Cell membrane</keyword>
<dbReference type="Pfam" id="PF00786">
    <property type="entry name" value="PBD"/>
    <property type="match status" value="1"/>
</dbReference>
<dbReference type="Proteomes" id="UP000792457">
    <property type="component" value="Unassembled WGS sequence"/>
</dbReference>
<dbReference type="GO" id="GO:0005856">
    <property type="term" value="C:cytoskeleton"/>
    <property type="evidence" value="ECO:0007669"/>
    <property type="project" value="UniProtKB-SubCell"/>
</dbReference>
<dbReference type="InterPro" id="IPR039056">
    <property type="entry name" value="SPEC"/>
</dbReference>
<dbReference type="EMBL" id="KZ308407">
    <property type="protein sequence ID" value="KAG8229025.1"/>
    <property type="molecule type" value="Genomic_DNA"/>
</dbReference>
<reference evidence="12" key="2">
    <citation type="submission" date="2017-10" db="EMBL/GenBank/DDBJ databases">
        <title>Ladona fulva Genome sequencing and assembly.</title>
        <authorList>
            <person name="Murali S."/>
            <person name="Richards S."/>
            <person name="Bandaranaike D."/>
            <person name="Bellair M."/>
            <person name="Blankenburg K."/>
            <person name="Chao H."/>
            <person name="Dinh H."/>
            <person name="Doddapaneni H."/>
            <person name="Dugan-Rocha S."/>
            <person name="Elkadiri S."/>
            <person name="Gnanaolivu R."/>
            <person name="Hernandez B."/>
            <person name="Skinner E."/>
            <person name="Javaid M."/>
            <person name="Lee S."/>
            <person name="Li M."/>
            <person name="Ming W."/>
            <person name="Munidasa M."/>
            <person name="Muniz J."/>
            <person name="Nguyen L."/>
            <person name="Hughes D."/>
            <person name="Osuji N."/>
            <person name="Pu L.-L."/>
            <person name="Puazo M."/>
            <person name="Qu C."/>
            <person name="Quiroz J."/>
            <person name="Raj R."/>
            <person name="Weissenberger G."/>
            <person name="Xin Y."/>
            <person name="Zou X."/>
            <person name="Han Y."/>
            <person name="Worley K."/>
            <person name="Muzny D."/>
            <person name="Gibbs R."/>
        </authorList>
    </citation>
    <scope>NUCLEOTIDE SEQUENCE</scope>
    <source>
        <strain evidence="12">Sampled in the wild</strain>
    </source>
</reference>
<sequence length="138" mass="14782">MAAYRGGRGGAAGLGSVADMWLQWFPCCVNQSTPQRRNWRSNGSATRDRRKVVGVPKIDRSMIGAPTNFQHTGHIGSGDIQLGTSHLRAIQTQMQSKGGYETAYSSPNGSVRMNSPSATALPIEVAIANRGLRHAQAC</sequence>
<dbReference type="GO" id="GO:0035023">
    <property type="term" value="P:regulation of Rho protein signal transduction"/>
    <property type="evidence" value="ECO:0007669"/>
    <property type="project" value="InterPro"/>
</dbReference>
<evidence type="ECO:0000256" key="3">
    <source>
        <dbReference type="ARBA" id="ARBA00005720"/>
    </source>
</evidence>
<dbReference type="GO" id="GO:0031267">
    <property type="term" value="F:small GTPase binding"/>
    <property type="evidence" value="ECO:0007669"/>
    <property type="project" value="InterPro"/>
</dbReference>
<keyword evidence="10" id="KW-0449">Lipoprotein</keyword>
<keyword evidence="6" id="KW-0133">Cell shape</keyword>
<dbReference type="AlphaFoldDB" id="A0A8K0NYE5"/>
<dbReference type="GO" id="GO:0008360">
    <property type="term" value="P:regulation of cell shape"/>
    <property type="evidence" value="ECO:0007669"/>
    <property type="project" value="UniProtKB-KW"/>
</dbReference>
<keyword evidence="8" id="KW-0564">Palmitate</keyword>
<keyword evidence="7" id="KW-0472">Membrane</keyword>
<gene>
    <name evidence="12" type="ORF">J437_LFUL007580</name>
</gene>